<dbReference type="InterPro" id="IPR026444">
    <property type="entry name" value="Secre_tail"/>
</dbReference>
<keyword evidence="1 2" id="KW-0732">Signal</keyword>
<name>A0ABN1MLV7_9FLAO</name>
<dbReference type="RefSeq" id="WP_343785043.1">
    <property type="nucleotide sequence ID" value="NZ_BAAAFH010000003.1"/>
</dbReference>
<dbReference type="Proteomes" id="UP001501126">
    <property type="component" value="Unassembled WGS sequence"/>
</dbReference>
<feature type="signal peptide" evidence="2">
    <location>
        <begin position="1"/>
        <end position="20"/>
    </location>
</feature>
<accession>A0ABN1MLV7</accession>
<dbReference type="EMBL" id="BAAAFH010000003">
    <property type="protein sequence ID" value="GAA0874215.1"/>
    <property type="molecule type" value="Genomic_DNA"/>
</dbReference>
<reference evidence="4 5" key="1">
    <citation type="journal article" date="2019" name="Int. J. Syst. Evol. Microbiol.">
        <title>The Global Catalogue of Microorganisms (GCM) 10K type strain sequencing project: providing services to taxonomists for standard genome sequencing and annotation.</title>
        <authorList>
            <consortium name="The Broad Institute Genomics Platform"/>
            <consortium name="The Broad Institute Genome Sequencing Center for Infectious Disease"/>
            <person name="Wu L."/>
            <person name="Ma J."/>
        </authorList>
    </citation>
    <scope>NUCLEOTIDE SEQUENCE [LARGE SCALE GENOMIC DNA]</scope>
    <source>
        <strain evidence="4 5">JCM 16083</strain>
    </source>
</reference>
<gene>
    <name evidence="4" type="ORF">GCM10009118_06230</name>
</gene>
<comment type="caution">
    <text evidence="4">The sequence shown here is derived from an EMBL/GenBank/DDBJ whole genome shotgun (WGS) entry which is preliminary data.</text>
</comment>
<feature type="domain" description="Secretion system C-terminal sorting" evidence="3">
    <location>
        <begin position="633"/>
        <end position="710"/>
    </location>
</feature>
<evidence type="ECO:0000313" key="4">
    <source>
        <dbReference type="EMBL" id="GAA0874215.1"/>
    </source>
</evidence>
<evidence type="ECO:0000313" key="5">
    <source>
        <dbReference type="Proteomes" id="UP001501126"/>
    </source>
</evidence>
<sequence length="712" mass="74775">MKRKVILFSTLLLASGVSMGQAKKMLLAEDVTKGAELYTSVLKPNLNVGSIEKAGGDTVWENEFETATEWVAAGPGNSYETNGWSIGATVANSWAFSSGDMGTSGEFARMVNNAPNDNSQVNDGPFTLTYTGSIDLTGVPVPHLEFEQYGALFADSQVVQISLTGGTSWITVAANNDLERLTAAGGSPYDKPMTRRFNLAPYLSGDISNVMVRLYWNGGMNGPSMSYTTYGWFVDNIRIVEGFENDVKINDIFSSVGAAGLKYTKIPVTQVDGATKVSFGAEMQNVGSQDIDALLNVSNAAGYNQNGPTSSVVSLAFDSLFVDEPIGYTIPATVGVYDFTYQLMNANPVTGVVTGLDNTTLVGGTGYADATDVAVTGGSGTGLTVDVVTDGSGVVTAVTVNNGGSGYVSGDVITISTGNGDATIEVSTVEDITLNNTADDVKTHPFEVTSKVMAVDSYDGTAASFNGGFTGWATEALDPGIGTDYEIFVDAELERVQVGVSAVNDEAEYIDNILFVQLFKFVPGTGYEFVAISMEHEMKAGEFGGLVNIQFEEPVSLQAGDIILPVACFFTGSVVPIAFSGYTTAGNVVGVGDNSMISLASDGDLVQAPVVRLDFGTYLSVEDNVIESSNVSLYPNPASNNATIAYSLNEGSDVAVEIRDMAGKLVYSAEESNVAAGSHTMAISTSAMAEGMYTYTLVANGSKVTKKFVVKK</sequence>
<evidence type="ECO:0000256" key="1">
    <source>
        <dbReference type="ARBA" id="ARBA00022729"/>
    </source>
</evidence>
<organism evidence="4 5">
    <name type="scientific">Wandonia haliotis</name>
    <dbReference type="NCBI Taxonomy" id="574963"/>
    <lineage>
        <taxon>Bacteria</taxon>
        <taxon>Pseudomonadati</taxon>
        <taxon>Bacteroidota</taxon>
        <taxon>Flavobacteriia</taxon>
        <taxon>Flavobacteriales</taxon>
        <taxon>Crocinitomicaceae</taxon>
        <taxon>Wandonia</taxon>
    </lineage>
</organism>
<protein>
    <recommendedName>
        <fullName evidence="3">Secretion system C-terminal sorting domain-containing protein</fullName>
    </recommendedName>
</protein>
<dbReference type="NCBIfam" id="TIGR04183">
    <property type="entry name" value="Por_Secre_tail"/>
    <property type="match status" value="1"/>
</dbReference>
<dbReference type="Pfam" id="PF18962">
    <property type="entry name" value="Por_Secre_tail"/>
    <property type="match status" value="1"/>
</dbReference>
<proteinExistence type="predicted"/>
<evidence type="ECO:0000256" key="2">
    <source>
        <dbReference type="SAM" id="SignalP"/>
    </source>
</evidence>
<feature type="chain" id="PRO_5046333159" description="Secretion system C-terminal sorting domain-containing protein" evidence="2">
    <location>
        <begin position="21"/>
        <end position="712"/>
    </location>
</feature>
<keyword evidence="5" id="KW-1185">Reference proteome</keyword>
<evidence type="ECO:0000259" key="3">
    <source>
        <dbReference type="Pfam" id="PF18962"/>
    </source>
</evidence>